<keyword evidence="1" id="KW-0812">Transmembrane</keyword>
<proteinExistence type="predicted"/>
<feature type="transmembrane region" description="Helical" evidence="1">
    <location>
        <begin position="102"/>
        <end position="125"/>
    </location>
</feature>
<feature type="transmembrane region" description="Helical" evidence="1">
    <location>
        <begin position="75"/>
        <end position="96"/>
    </location>
</feature>
<organism evidence="3 4">
    <name type="scientific">Photobacterium rosenbergii</name>
    <dbReference type="NCBI Taxonomy" id="294936"/>
    <lineage>
        <taxon>Bacteria</taxon>
        <taxon>Pseudomonadati</taxon>
        <taxon>Pseudomonadota</taxon>
        <taxon>Gammaproteobacteria</taxon>
        <taxon>Vibrionales</taxon>
        <taxon>Vibrionaceae</taxon>
        <taxon>Photobacterium</taxon>
    </lineage>
</organism>
<evidence type="ECO:0000259" key="2">
    <source>
        <dbReference type="Pfam" id="PF05232"/>
    </source>
</evidence>
<dbReference type="InterPro" id="IPR058208">
    <property type="entry name" value="PACE"/>
</dbReference>
<feature type="domain" description="Chlorhexidine efflux transporter" evidence="2">
    <location>
        <begin position="1"/>
        <end position="61"/>
    </location>
</feature>
<dbReference type="RefSeq" id="WP_107298118.1">
    <property type="nucleotide sequence ID" value="NZ_PYMB01000003.1"/>
</dbReference>
<dbReference type="InterPro" id="IPR007896">
    <property type="entry name" value="BTP_bacteria"/>
</dbReference>
<gene>
    <name evidence="3" type="ORF">C9J01_10595</name>
</gene>
<feature type="transmembrane region" description="Helical" evidence="1">
    <location>
        <begin position="34"/>
        <end position="54"/>
    </location>
</feature>
<protein>
    <recommendedName>
        <fullName evidence="2">Chlorhexidine efflux transporter domain-containing protein</fullName>
    </recommendedName>
</protein>
<name>A0A2T3NFI3_9GAMM</name>
<dbReference type="EMBL" id="PYMB01000003">
    <property type="protein sequence ID" value="PSW13292.1"/>
    <property type="molecule type" value="Genomic_DNA"/>
</dbReference>
<accession>A0A2T3NFI3</accession>
<feature type="transmembrane region" description="Helical" evidence="1">
    <location>
        <begin position="7"/>
        <end position="28"/>
    </location>
</feature>
<reference evidence="3 4" key="1">
    <citation type="submission" date="2018-03" db="EMBL/GenBank/DDBJ databases">
        <title>Whole genome sequencing of Histamine producing bacteria.</title>
        <authorList>
            <person name="Butler K."/>
        </authorList>
    </citation>
    <scope>NUCLEOTIDE SEQUENCE [LARGE SCALE GENOMIC DNA]</scope>
    <source>
        <strain evidence="3 4">DSM 19138</strain>
    </source>
</reference>
<dbReference type="Proteomes" id="UP000241346">
    <property type="component" value="Unassembled WGS sequence"/>
</dbReference>
<dbReference type="Pfam" id="PF05232">
    <property type="entry name" value="BTP"/>
    <property type="match status" value="2"/>
</dbReference>
<keyword evidence="1" id="KW-0472">Membrane</keyword>
<sequence>MTIKERILHTVMFEVFALVILMGAATIFTRHNPAVVGGLSVVMSLIAMAWNYVYNVIFDKFVGDDRLSRTVKTRILHGLGFEGGLIFVTIPVLMWVLQLDFWTVFVLDIGIVLFFLIYAIIYNWAYDHVKAKFFSINTPVNSKYTKANNAL</sequence>
<evidence type="ECO:0000313" key="4">
    <source>
        <dbReference type="Proteomes" id="UP000241346"/>
    </source>
</evidence>
<evidence type="ECO:0000256" key="1">
    <source>
        <dbReference type="SAM" id="Phobius"/>
    </source>
</evidence>
<comment type="caution">
    <text evidence="3">The sequence shown here is derived from an EMBL/GenBank/DDBJ whole genome shotgun (WGS) entry which is preliminary data.</text>
</comment>
<dbReference type="OrthoDB" id="1631120at2"/>
<keyword evidence="1" id="KW-1133">Transmembrane helix</keyword>
<dbReference type="NCBIfam" id="NF033664">
    <property type="entry name" value="PACE_transport"/>
    <property type="match status" value="1"/>
</dbReference>
<evidence type="ECO:0000313" key="3">
    <source>
        <dbReference type="EMBL" id="PSW13292.1"/>
    </source>
</evidence>
<feature type="domain" description="Chlorhexidine efflux transporter" evidence="2">
    <location>
        <begin position="69"/>
        <end position="130"/>
    </location>
</feature>
<dbReference type="AlphaFoldDB" id="A0A2T3NFI3"/>